<evidence type="ECO:0000313" key="2">
    <source>
        <dbReference type="Proteomes" id="UP000626109"/>
    </source>
</evidence>
<evidence type="ECO:0000313" key="1">
    <source>
        <dbReference type="EMBL" id="CAE8690458.1"/>
    </source>
</evidence>
<sequence>MLLPPLAIQVLHTSVTTWLSGGAQKLERAAFLKDIKALIEVVPNIPSKLQFEGAGLVDGLINHMKDCGCFNETLRPCCKGVREKQIAWARHGLVAYPSTCR</sequence>
<dbReference type="Proteomes" id="UP000626109">
    <property type="component" value="Unassembled WGS sequence"/>
</dbReference>
<reference evidence="1" key="1">
    <citation type="submission" date="2021-02" db="EMBL/GenBank/DDBJ databases">
        <authorList>
            <person name="Dougan E. K."/>
            <person name="Rhodes N."/>
            <person name="Thang M."/>
            <person name="Chan C."/>
        </authorList>
    </citation>
    <scope>NUCLEOTIDE SEQUENCE</scope>
</reference>
<protein>
    <submittedName>
        <fullName evidence="1">Uncharacterized protein</fullName>
    </submittedName>
</protein>
<gene>
    <name evidence="1" type="ORF">PGLA2088_LOCUS26962</name>
</gene>
<organism evidence="1 2">
    <name type="scientific">Polarella glacialis</name>
    <name type="common">Dinoflagellate</name>
    <dbReference type="NCBI Taxonomy" id="89957"/>
    <lineage>
        <taxon>Eukaryota</taxon>
        <taxon>Sar</taxon>
        <taxon>Alveolata</taxon>
        <taxon>Dinophyceae</taxon>
        <taxon>Suessiales</taxon>
        <taxon>Suessiaceae</taxon>
        <taxon>Polarella</taxon>
    </lineage>
</organism>
<dbReference type="EMBL" id="CAJNNW010027261">
    <property type="protein sequence ID" value="CAE8690458.1"/>
    <property type="molecule type" value="Genomic_DNA"/>
</dbReference>
<accession>A0A813JVM9</accession>
<proteinExistence type="predicted"/>
<comment type="caution">
    <text evidence="1">The sequence shown here is derived from an EMBL/GenBank/DDBJ whole genome shotgun (WGS) entry which is preliminary data.</text>
</comment>
<name>A0A813JVM9_POLGL</name>
<dbReference type="AlphaFoldDB" id="A0A813JVM9"/>